<organism evidence="2 3">
    <name type="scientific">Georgenia ruanii</name>
    <dbReference type="NCBI Taxonomy" id="348442"/>
    <lineage>
        <taxon>Bacteria</taxon>
        <taxon>Bacillati</taxon>
        <taxon>Actinomycetota</taxon>
        <taxon>Actinomycetes</taxon>
        <taxon>Micrococcales</taxon>
        <taxon>Bogoriellaceae</taxon>
        <taxon>Georgenia</taxon>
    </lineage>
</organism>
<evidence type="ECO:0000313" key="2">
    <source>
        <dbReference type="EMBL" id="MPV87057.1"/>
    </source>
</evidence>
<name>A0A7J9UR18_9MICO</name>
<dbReference type="AlphaFoldDB" id="A0A7J9UR18"/>
<evidence type="ECO:0000313" key="3">
    <source>
        <dbReference type="Proteomes" id="UP000429644"/>
    </source>
</evidence>
<gene>
    <name evidence="2" type="ORF">GB882_00135</name>
</gene>
<dbReference type="Pfam" id="PF10722">
    <property type="entry name" value="YbjN"/>
    <property type="match status" value="1"/>
</dbReference>
<evidence type="ECO:0008006" key="4">
    <source>
        <dbReference type="Google" id="ProtNLM"/>
    </source>
</evidence>
<dbReference type="Proteomes" id="UP000429644">
    <property type="component" value="Unassembled WGS sequence"/>
</dbReference>
<feature type="non-terminal residue" evidence="2">
    <location>
        <position position="1"/>
    </location>
</feature>
<feature type="compositionally biased region" description="Basic and acidic residues" evidence="1">
    <location>
        <begin position="29"/>
        <end position="43"/>
    </location>
</feature>
<comment type="caution">
    <text evidence="2">The sequence shown here is derived from an EMBL/GenBank/DDBJ whole genome shotgun (WGS) entry which is preliminary data.</text>
</comment>
<evidence type="ECO:0000256" key="1">
    <source>
        <dbReference type="SAM" id="MobiDB-lite"/>
    </source>
</evidence>
<accession>A0A7J9UR18</accession>
<feature type="region of interest" description="Disordered" evidence="1">
    <location>
        <begin position="1"/>
        <end position="54"/>
    </location>
</feature>
<proteinExistence type="predicted"/>
<dbReference type="InterPro" id="IPR019660">
    <property type="entry name" value="Put_sensory_transdc_reg_YbjN"/>
</dbReference>
<keyword evidence="3" id="KW-1185">Reference proteome</keyword>
<sequence length="195" mass="21301">VSRWSWWRRGGEGPPDAGRSATDNLQRAADGREDARPARDTGRRPPGPPPVRTSPVTAARLLEIITDRGYHVRTEPDGSLTGVWDGYQFHIRLAGEEQDFLSVRGLWGRLVPEELRGAVAQAANDWNRDKIWPTVFTAPTPDGVGVRTEIMADVGAGATDRQLLDIIEGGLSAGVQFFQALGRSMPPIEEPSPEV</sequence>
<dbReference type="EMBL" id="WHPD01000029">
    <property type="protein sequence ID" value="MPV87057.1"/>
    <property type="molecule type" value="Genomic_DNA"/>
</dbReference>
<protein>
    <recommendedName>
        <fullName evidence="4">YbjN domain-containing protein</fullName>
    </recommendedName>
</protein>
<reference evidence="2 3" key="1">
    <citation type="submission" date="2019-10" db="EMBL/GenBank/DDBJ databases">
        <title>Georgenia wutianyii sp. nov. and Georgenia yuyongxinii sp. nov. isolated from plateau pika (Ochotona curzoniae) in the Qinghai-Tibet plateau of China.</title>
        <authorList>
            <person name="Tian Z."/>
        </authorList>
    </citation>
    <scope>NUCLEOTIDE SEQUENCE [LARGE SCALE GENOMIC DNA]</scope>
    <source>
        <strain evidence="2 3">JCM 15130</strain>
    </source>
</reference>